<evidence type="ECO:0000259" key="7">
    <source>
        <dbReference type="Pfam" id="PF12698"/>
    </source>
</evidence>
<proteinExistence type="predicted"/>
<keyword evidence="4 6" id="KW-1133">Transmembrane helix</keyword>
<feature type="transmembrane region" description="Helical" evidence="6">
    <location>
        <begin position="176"/>
        <end position="193"/>
    </location>
</feature>
<keyword evidence="2" id="KW-1003">Cell membrane</keyword>
<dbReference type="GO" id="GO:0005886">
    <property type="term" value="C:plasma membrane"/>
    <property type="evidence" value="ECO:0007669"/>
    <property type="project" value="UniProtKB-SubCell"/>
</dbReference>
<comment type="subcellular location">
    <subcellularLocation>
        <location evidence="1">Cell membrane</location>
        <topology evidence="1">Multi-pass membrane protein</topology>
    </subcellularLocation>
</comment>
<evidence type="ECO:0000313" key="8">
    <source>
        <dbReference type="EMBL" id="HFC92122.1"/>
    </source>
</evidence>
<comment type="caution">
    <text evidence="8">The sequence shown here is derived from an EMBL/GenBank/DDBJ whole genome shotgun (WGS) entry which is preliminary data.</text>
</comment>
<evidence type="ECO:0000256" key="1">
    <source>
        <dbReference type="ARBA" id="ARBA00004651"/>
    </source>
</evidence>
<keyword evidence="3 6" id="KW-0812">Transmembrane</keyword>
<feature type="domain" description="ABC-2 type transporter transmembrane" evidence="7">
    <location>
        <begin position="59"/>
        <end position="242"/>
    </location>
</feature>
<evidence type="ECO:0000256" key="2">
    <source>
        <dbReference type="ARBA" id="ARBA00022475"/>
    </source>
</evidence>
<dbReference type="AlphaFoldDB" id="A0A7V2WUX1"/>
<gene>
    <name evidence="8" type="ORF">ENJ51_04845</name>
</gene>
<feature type="transmembrane region" description="Helical" evidence="6">
    <location>
        <begin position="68"/>
        <end position="89"/>
    </location>
</feature>
<protein>
    <submittedName>
        <fullName evidence="8">ABC transporter permease</fullName>
    </submittedName>
</protein>
<dbReference type="Proteomes" id="UP000885750">
    <property type="component" value="Unassembled WGS sequence"/>
</dbReference>
<dbReference type="GO" id="GO:0140359">
    <property type="term" value="F:ABC-type transporter activity"/>
    <property type="evidence" value="ECO:0007669"/>
    <property type="project" value="InterPro"/>
</dbReference>
<evidence type="ECO:0000256" key="6">
    <source>
        <dbReference type="SAM" id="Phobius"/>
    </source>
</evidence>
<evidence type="ECO:0000256" key="5">
    <source>
        <dbReference type="ARBA" id="ARBA00023136"/>
    </source>
</evidence>
<dbReference type="InterPro" id="IPR013525">
    <property type="entry name" value="ABC2_TM"/>
</dbReference>
<keyword evidence="5 6" id="KW-0472">Membrane</keyword>
<dbReference type="PANTHER" id="PTHR30294:SF29">
    <property type="entry name" value="MULTIDRUG ABC TRANSPORTER PERMEASE YBHS-RELATED"/>
    <property type="match status" value="1"/>
</dbReference>
<feature type="transmembrane region" description="Helical" evidence="6">
    <location>
        <begin position="151"/>
        <end position="170"/>
    </location>
</feature>
<sequence length="250" mass="27442">MNKITLIGLTEFKRYFNSPLAWSILAILQFILAMMFLLLIDGFITGIQTESVGQDISIGVTDVVVSRIYLWAGVIMLGVMPILTMRCFAEERMNKTLPLLISSPISFIQLVVGKYLALALLVLIVVIMVSLMPLSLFIGTELDYGRIATSALGLFLLLASFAAAGLYISSLTAQPIIAAVASFGLLLLLVVFYISGTSSTNASELFVYLSHISHFFSFTDGILSSVDIAYYIIFILLFLVLTVLRLDSQR</sequence>
<reference evidence="8" key="1">
    <citation type="journal article" date="2020" name="mSystems">
        <title>Genome- and Community-Level Interaction Insights into Carbon Utilization and Element Cycling Functions of Hydrothermarchaeota in Hydrothermal Sediment.</title>
        <authorList>
            <person name="Zhou Z."/>
            <person name="Liu Y."/>
            <person name="Xu W."/>
            <person name="Pan J."/>
            <person name="Luo Z.H."/>
            <person name="Li M."/>
        </authorList>
    </citation>
    <scope>NUCLEOTIDE SEQUENCE [LARGE SCALE GENOMIC DNA]</scope>
    <source>
        <strain evidence="8">HyVt-493</strain>
    </source>
</reference>
<name>A0A7V2WUX1_LEUMU</name>
<evidence type="ECO:0000256" key="4">
    <source>
        <dbReference type="ARBA" id="ARBA00022989"/>
    </source>
</evidence>
<feature type="transmembrane region" description="Helical" evidence="6">
    <location>
        <begin position="228"/>
        <end position="246"/>
    </location>
</feature>
<dbReference type="PANTHER" id="PTHR30294">
    <property type="entry name" value="MEMBRANE COMPONENT OF ABC TRANSPORTER YHHJ-RELATED"/>
    <property type="match status" value="1"/>
</dbReference>
<dbReference type="Pfam" id="PF12698">
    <property type="entry name" value="ABC2_membrane_3"/>
    <property type="match status" value="1"/>
</dbReference>
<dbReference type="InterPro" id="IPR051449">
    <property type="entry name" value="ABC-2_transporter_component"/>
</dbReference>
<dbReference type="EMBL" id="DRMS01000188">
    <property type="protein sequence ID" value="HFC92122.1"/>
    <property type="molecule type" value="Genomic_DNA"/>
</dbReference>
<evidence type="ECO:0000256" key="3">
    <source>
        <dbReference type="ARBA" id="ARBA00022692"/>
    </source>
</evidence>
<organism evidence="8">
    <name type="scientific">Leucothrix mucor</name>
    <dbReference type="NCBI Taxonomy" id="45248"/>
    <lineage>
        <taxon>Bacteria</taxon>
        <taxon>Pseudomonadati</taxon>
        <taxon>Pseudomonadota</taxon>
        <taxon>Gammaproteobacteria</taxon>
        <taxon>Thiotrichales</taxon>
        <taxon>Thiotrichaceae</taxon>
        <taxon>Leucothrix</taxon>
    </lineage>
</organism>
<feature type="transmembrane region" description="Helical" evidence="6">
    <location>
        <begin position="118"/>
        <end position="139"/>
    </location>
</feature>
<feature type="transmembrane region" description="Helical" evidence="6">
    <location>
        <begin position="20"/>
        <end position="48"/>
    </location>
</feature>
<accession>A0A7V2WUX1</accession>